<feature type="domain" description="Methyltransferase" evidence="2">
    <location>
        <begin position="52"/>
        <end position="146"/>
    </location>
</feature>
<dbReference type="PANTHER" id="PTHR44068">
    <property type="entry name" value="ZGC:194242"/>
    <property type="match status" value="1"/>
</dbReference>
<feature type="region of interest" description="Disordered" evidence="1">
    <location>
        <begin position="272"/>
        <end position="300"/>
    </location>
</feature>
<feature type="region of interest" description="Disordered" evidence="1">
    <location>
        <begin position="462"/>
        <end position="485"/>
    </location>
</feature>
<dbReference type="RefSeq" id="WP_203664806.1">
    <property type="nucleotide sequence ID" value="NZ_BAAAZM010000029.1"/>
</dbReference>
<feature type="compositionally biased region" description="Basic residues" evidence="1">
    <location>
        <begin position="221"/>
        <end position="249"/>
    </location>
</feature>
<dbReference type="CDD" id="cd02440">
    <property type="entry name" value="AdoMet_MTases"/>
    <property type="match status" value="1"/>
</dbReference>
<organism evidence="4 5">
    <name type="scientific">Actinocatenispora rupis</name>
    <dbReference type="NCBI Taxonomy" id="519421"/>
    <lineage>
        <taxon>Bacteria</taxon>
        <taxon>Bacillati</taxon>
        <taxon>Actinomycetota</taxon>
        <taxon>Actinomycetes</taxon>
        <taxon>Micromonosporales</taxon>
        <taxon>Micromonosporaceae</taxon>
        <taxon>Actinocatenispora</taxon>
    </lineage>
</organism>
<keyword evidence="5" id="KW-1185">Reference proteome</keyword>
<dbReference type="Pfam" id="PF14534">
    <property type="entry name" value="DUF4440"/>
    <property type="match status" value="1"/>
</dbReference>
<dbReference type="Gene3D" id="3.40.50.150">
    <property type="entry name" value="Vaccinia Virus protein VP39"/>
    <property type="match status" value="1"/>
</dbReference>
<dbReference type="InterPro" id="IPR050447">
    <property type="entry name" value="Erg6_SMT_methyltransf"/>
</dbReference>
<dbReference type="Pfam" id="PF13649">
    <property type="entry name" value="Methyltransf_25"/>
    <property type="match status" value="1"/>
</dbReference>
<feature type="domain" description="DUF4440" evidence="3">
    <location>
        <begin position="316"/>
        <end position="420"/>
    </location>
</feature>
<evidence type="ECO:0008006" key="6">
    <source>
        <dbReference type="Google" id="ProtNLM"/>
    </source>
</evidence>
<feature type="compositionally biased region" description="Basic and acidic residues" evidence="1">
    <location>
        <begin position="278"/>
        <end position="290"/>
    </location>
</feature>
<accession>A0A8J3NHM4</accession>
<feature type="region of interest" description="Disordered" evidence="1">
    <location>
        <begin position="221"/>
        <end position="257"/>
    </location>
</feature>
<proteinExistence type="predicted"/>
<name>A0A8J3NHM4_9ACTN</name>
<reference evidence="4" key="1">
    <citation type="submission" date="2021-01" db="EMBL/GenBank/DDBJ databases">
        <title>Whole genome shotgun sequence of Actinocatenispora rupis NBRC 107355.</title>
        <authorList>
            <person name="Komaki H."/>
            <person name="Tamura T."/>
        </authorList>
    </citation>
    <scope>NUCLEOTIDE SEQUENCE</scope>
    <source>
        <strain evidence="4">NBRC 107355</strain>
    </source>
</reference>
<evidence type="ECO:0000259" key="3">
    <source>
        <dbReference type="Pfam" id="PF14534"/>
    </source>
</evidence>
<dbReference type="AlphaFoldDB" id="A0A8J3NHM4"/>
<dbReference type="InterPro" id="IPR041698">
    <property type="entry name" value="Methyltransf_25"/>
</dbReference>
<dbReference type="EMBL" id="BOMB01000054">
    <property type="protein sequence ID" value="GID16154.1"/>
    <property type="molecule type" value="Genomic_DNA"/>
</dbReference>
<dbReference type="Gene3D" id="3.10.450.50">
    <property type="match status" value="1"/>
</dbReference>
<comment type="caution">
    <text evidence="4">The sequence shown here is derived from an EMBL/GenBank/DDBJ whole genome shotgun (WGS) entry which is preliminary data.</text>
</comment>
<feature type="compositionally biased region" description="Basic and acidic residues" evidence="1">
    <location>
        <begin position="474"/>
        <end position="485"/>
    </location>
</feature>
<dbReference type="PANTHER" id="PTHR44068:SF11">
    <property type="entry name" value="GERANYL DIPHOSPHATE 2-C-METHYLTRANSFERASE"/>
    <property type="match status" value="1"/>
</dbReference>
<dbReference type="InterPro" id="IPR027843">
    <property type="entry name" value="DUF4440"/>
</dbReference>
<evidence type="ECO:0000313" key="4">
    <source>
        <dbReference type="EMBL" id="GID16154.1"/>
    </source>
</evidence>
<evidence type="ECO:0000256" key="1">
    <source>
        <dbReference type="SAM" id="MobiDB-lite"/>
    </source>
</evidence>
<evidence type="ECO:0000313" key="5">
    <source>
        <dbReference type="Proteomes" id="UP000612808"/>
    </source>
</evidence>
<dbReference type="SUPFAM" id="SSF54427">
    <property type="entry name" value="NTF2-like"/>
    <property type="match status" value="1"/>
</dbReference>
<dbReference type="Proteomes" id="UP000612808">
    <property type="component" value="Unassembled WGS sequence"/>
</dbReference>
<dbReference type="InterPro" id="IPR029063">
    <property type="entry name" value="SAM-dependent_MTases_sf"/>
</dbReference>
<gene>
    <name evidence="4" type="ORF">Aru02nite_70430</name>
</gene>
<evidence type="ECO:0000259" key="2">
    <source>
        <dbReference type="Pfam" id="PF13649"/>
    </source>
</evidence>
<protein>
    <recommendedName>
        <fullName evidence="6">Methyltransferase domain-containing protein</fullName>
    </recommendedName>
</protein>
<dbReference type="SUPFAM" id="SSF53335">
    <property type="entry name" value="S-adenosyl-L-methionine-dependent methyltransferases"/>
    <property type="match status" value="1"/>
</dbReference>
<sequence>MTALTDLVRPDRFPRSARYDPGWLLSLDMGPNPLWLLEDLAADLDLRPGMRVLDLGSGRGATSVFLAREYGVRVVAADWWIAPEEAAAVFAAAGVGDRVEAVRAEAHTLPFDEGAFDAVVSIDAFEYFGTADGYLPYLVRFLRPGGQLGMATPALTREVREMGAVPPHIRAVVGWEAIAWHTAAWWRFQWEITGLVDVTSARHQPDGWRDWAAVDPRRRRTRYGRRRRPARHRHAHRRRRRVPGVRAGHRAPPLTRPVPLRANASARAALRATLGTDRAGRGRRDAKPSDAGRTLAAHPPTLEVAVPDTGAASFLAAYVRATNSHDIDRIVPHIAADATYWFSDGSFRGVPAIAAAIARTFATIHDEVYEISDVEWVVQTPDTAVCRYRFAWRGLVDGVPRTGAGRGTNVLVRRDGAWVMLHEHLSPSYRSAVRTADETLLPQGFPGSHAAARFPSAAAGSADLPAAPVTTPHRRTDCGEAARCR</sequence>
<dbReference type="InterPro" id="IPR032710">
    <property type="entry name" value="NTF2-like_dom_sf"/>
</dbReference>